<dbReference type="EC" id="3.1.21.3" evidence="1"/>
<accession>A0A6J4JLW4</accession>
<dbReference type="AlphaFoldDB" id="A0A6J4JLW4"/>
<sequence length="206" mass="23329">MRYCLLGFARGRERSTLRRALATPEQRARHNIDLMLDLAGWSVQDRDDFDPTASRGVAIREFPLKAGFADYMLFVDRQAVGIVEAKKEGTSLSGVDTQSQKYLDGLPVHVQRVQTPLPFAYESTGIEMVFRDVRDPEYRSRRMFSFHRPGTLMNWARESETLRARLKTMPPLATAGLRGCQIEAIDGLEHSLADNRPRSLIQMATG</sequence>
<protein>
    <submittedName>
        <fullName evidence="1">Type I restriction-modification system, restriction subunit R</fullName>
        <ecNumber evidence="1">3.1.21.3</ecNumber>
    </submittedName>
</protein>
<evidence type="ECO:0000313" key="1">
    <source>
        <dbReference type="EMBL" id="CAA9281919.1"/>
    </source>
</evidence>
<feature type="non-terminal residue" evidence="1">
    <location>
        <position position="206"/>
    </location>
</feature>
<dbReference type="EMBL" id="CADCTR010001111">
    <property type="protein sequence ID" value="CAA9281919.1"/>
    <property type="molecule type" value="Genomic_DNA"/>
</dbReference>
<dbReference type="GO" id="GO:0009035">
    <property type="term" value="F:type I site-specific deoxyribonuclease activity"/>
    <property type="evidence" value="ECO:0007669"/>
    <property type="project" value="UniProtKB-EC"/>
</dbReference>
<dbReference type="Gene3D" id="3.90.1570.30">
    <property type="match status" value="1"/>
</dbReference>
<reference evidence="1" key="1">
    <citation type="submission" date="2020-02" db="EMBL/GenBank/DDBJ databases">
        <authorList>
            <person name="Meier V. D."/>
        </authorList>
    </citation>
    <scope>NUCLEOTIDE SEQUENCE</scope>
    <source>
        <strain evidence="1">AVDCRST_MAG93</strain>
    </source>
</reference>
<keyword evidence="1" id="KW-0378">Hydrolase</keyword>
<name>A0A6J4JLW4_9CHLR</name>
<proteinExistence type="predicted"/>
<organism evidence="1">
    <name type="scientific">uncultured Chloroflexia bacterium</name>
    <dbReference type="NCBI Taxonomy" id="1672391"/>
    <lineage>
        <taxon>Bacteria</taxon>
        <taxon>Bacillati</taxon>
        <taxon>Chloroflexota</taxon>
        <taxon>Chloroflexia</taxon>
        <taxon>environmental samples</taxon>
    </lineage>
</organism>
<gene>
    <name evidence="1" type="ORF">AVDCRST_MAG93-3249</name>
</gene>